<name>A0A2M7IN28_9BACT</name>
<evidence type="ECO:0000313" key="2">
    <source>
        <dbReference type="EMBL" id="PIW96701.1"/>
    </source>
</evidence>
<dbReference type="Gene3D" id="6.10.340.10">
    <property type="match status" value="1"/>
</dbReference>
<evidence type="ECO:0000256" key="1">
    <source>
        <dbReference type="SAM" id="Phobius"/>
    </source>
</evidence>
<gene>
    <name evidence="2" type="ORF">COZ82_03595</name>
</gene>
<feature type="transmembrane region" description="Helical" evidence="1">
    <location>
        <begin position="47"/>
        <end position="70"/>
    </location>
</feature>
<organism evidence="2 3">
    <name type="scientific">Candidatus Kaiserbacteria bacterium CG_4_8_14_3_um_filter_38_9</name>
    <dbReference type="NCBI Taxonomy" id="1974599"/>
    <lineage>
        <taxon>Bacteria</taxon>
        <taxon>Candidatus Kaiseribacteriota</taxon>
    </lineage>
</organism>
<keyword evidence="1" id="KW-1133">Transmembrane helix</keyword>
<keyword evidence="1" id="KW-0812">Transmembrane</keyword>
<proteinExistence type="predicted"/>
<accession>A0A2M7IN28</accession>
<dbReference type="Proteomes" id="UP000230837">
    <property type="component" value="Unassembled WGS sequence"/>
</dbReference>
<comment type="caution">
    <text evidence="2">The sequence shown here is derived from an EMBL/GenBank/DDBJ whole genome shotgun (WGS) entry which is preliminary data.</text>
</comment>
<dbReference type="AlphaFoldDB" id="A0A2M7IN28"/>
<feature type="non-terminal residue" evidence="2">
    <location>
        <position position="296"/>
    </location>
</feature>
<sequence length="296" mass="33281">MTIRKKIICYFGLVILSYLATMLYWYLHLKKIDPGVINLISSFLGQIIIINLIIIILVMVSTGFLIKILLISPLEKLGGKLLDISHGIFDTTLPQSLTSSDELGTLTHIIIKLGDDLHQKNKLEKFTKELNAHATANKTKLENSILKLEKTKIAILNILEDLSISKKEVERKVTERTIELTQERAKLEKIAENMNTGAILVENNGKVIFINNKAHEFIQSDTLHYGEVLKKLATIFDAIPIPTYLKRCLAGENIVVKETTVGSAIYTISFQVLPNTNGLTDCLIWITDITEEKILE</sequence>
<keyword evidence="1" id="KW-0472">Membrane</keyword>
<dbReference type="Gene3D" id="3.30.450.20">
    <property type="entry name" value="PAS domain"/>
    <property type="match status" value="1"/>
</dbReference>
<feature type="transmembrane region" description="Helical" evidence="1">
    <location>
        <begin position="7"/>
        <end position="27"/>
    </location>
</feature>
<protein>
    <recommendedName>
        <fullName evidence="4">PAS domain-containing protein</fullName>
    </recommendedName>
</protein>
<dbReference type="EMBL" id="PFHR01000188">
    <property type="protein sequence ID" value="PIW96701.1"/>
    <property type="molecule type" value="Genomic_DNA"/>
</dbReference>
<reference evidence="3" key="1">
    <citation type="submission" date="2017-09" db="EMBL/GenBank/DDBJ databases">
        <title>Depth-based differentiation of microbial function through sediment-hosted aquifers and enrichment of novel symbionts in the deep terrestrial subsurface.</title>
        <authorList>
            <person name="Probst A.J."/>
            <person name="Ladd B."/>
            <person name="Jarett J.K."/>
            <person name="Geller-Mcgrath D.E."/>
            <person name="Sieber C.M.K."/>
            <person name="Emerson J.B."/>
            <person name="Anantharaman K."/>
            <person name="Thomas B.C."/>
            <person name="Malmstrom R."/>
            <person name="Stieglmeier M."/>
            <person name="Klingl A."/>
            <person name="Woyke T."/>
            <person name="Ryan C.M."/>
            <person name="Banfield J.F."/>
        </authorList>
    </citation>
    <scope>NUCLEOTIDE SEQUENCE [LARGE SCALE GENOMIC DNA]</scope>
</reference>
<evidence type="ECO:0000313" key="3">
    <source>
        <dbReference type="Proteomes" id="UP000230837"/>
    </source>
</evidence>
<evidence type="ECO:0008006" key="4">
    <source>
        <dbReference type="Google" id="ProtNLM"/>
    </source>
</evidence>